<comment type="caution">
    <text evidence="2">The sequence shown here is derived from an EMBL/GenBank/DDBJ whole genome shotgun (WGS) entry which is preliminary data.</text>
</comment>
<name>A0ABS8Y4T5_9BURK</name>
<keyword evidence="3" id="KW-1185">Reference proteome</keyword>
<feature type="region of interest" description="Disordered" evidence="1">
    <location>
        <begin position="1"/>
        <end position="43"/>
    </location>
</feature>
<dbReference type="EMBL" id="JAJTWU010000022">
    <property type="protein sequence ID" value="MCE4558253.1"/>
    <property type="molecule type" value="Genomic_DNA"/>
</dbReference>
<dbReference type="SUPFAM" id="SSF81273">
    <property type="entry name" value="H-NS histone-like proteins"/>
    <property type="match status" value="1"/>
</dbReference>
<accession>A0ABS8Y4T5</accession>
<evidence type="ECO:0000313" key="2">
    <source>
        <dbReference type="EMBL" id="MCE4558253.1"/>
    </source>
</evidence>
<evidence type="ECO:0000313" key="3">
    <source>
        <dbReference type="Proteomes" id="UP001200741"/>
    </source>
</evidence>
<organism evidence="2 3">
    <name type="scientific">Pelomonas cellulosilytica</name>
    <dbReference type="NCBI Taxonomy" id="2906762"/>
    <lineage>
        <taxon>Bacteria</taxon>
        <taxon>Pseudomonadati</taxon>
        <taxon>Pseudomonadota</taxon>
        <taxon>Betaproteobacteria</taxon>
        <taxon>Burkholderiales</taxon>
        <taxon>Sphaerotilaceae</taxon>
        <taxon>Roseateles</taxon>
    </lineage>
</organism>
<dbReference type="Proteomes" id="UP001200741">
    <property type="component" value="Unassembled WGS sequence"/>
</dbReference>
<gene>
    <name evidence="2" type="ORF">LXT13_28165</name>
</gene>
<proteinExistence type="predicted"/>
<feature type="compositionally biased region" description="Low complexity" evidence="1">
    <location>
        <begin position="7"/>
        <end position="25"/>
    </location>
</feature>
<reference evidence="2 3" key="1">
    <citation type="submission" date="2021-12" db="EMBL/GenBank/DDBJ databases">
        <title>Genome seq of P8.</title>
        <authorList>
            <person name="Seo T."/>
        </authorList>
    </citation>
    <scope>NUCLEOTIDE SEQUENCE [LARGE SCALE GENOMIC DNA]</scope>
    <source>
        <strain evidence="2 3">P8</strain>
    </source>
</reference>
<evidence type="ECO:0000256" key="1">
    <source>
        <dbReference type="SAM" id="MobiDB-lite"/>
    </source>
</evidence>
<dbReference type="InterPro" id="IPR037150">
    <property type="entry name" value="H-NS_C_dom_sf"/>
</dbReference>
<dbReference type="Gene3D" id="4.10.430.10">
    <property type="entry name" value="Histone-like protein H-NS, C-terminal domain"/>
    <property type="match status" value="1"/>
</dbReference>
<sequence>MGKGSTKAAAKAPKSSKSQKPAKYADGAGNTWGGTGKRPDWLR</sequence>
<protein>
    <submittedName>
        <fullName evidence="2">H-NS histone family protein</fullName>
    </submittedName>
</protein>